<dbReference type="AlphaFoldDB" id="A0A0B2VQR8"/>
<reference evidence="1 2" key="1">
    <citation type="submission" date="2014-11" db="EMBL/GenBank/DDBJ databases">
        <title>Genetic blueprint of the zoonotic pathogen Toxocara canis.</title>
        <authorList>
            <person name="Zhu X.-Q."/>
            <person name="Korhonen P.K."/>
            <person name="Cai H."/>
            <person name="Young N.D."/>
            <person name="Nejsum P."/>
            <person name="von Samson-Himmelstjerna G."/>
            <person name="Boag P.R."/>
            <person name="Tan P."/>
            <person name="Li Q."/>
            <person name="Min J."/>
            <person name="Yang Y."/>
            <person name="Wang X."/>
            <person name="Fang X."/>
            <person name="Hall R.S."/>
            <person name="Hofmann A."/>
            <person name="Sternberg P.W."/>
            <person name="Jex A.R."/>
            <person name="Gasser R.B."/>
        </authorList>
    </citation>
    <scope>NUCLEOTIDE SEQUENCE [LARGE SCALE GENOMIC DNA]</scope>
    <source>
        <strain evidence="1">PN_DK_2014</strain>
    </source>
</reference>
<name>A0A0B2VQR8_TOXCA</name>
<evidence type="ECO:0000313" key="2">
    <source>
        <dbReference type="Proteomes" id="UP000031036"/>
    </source>
</evidence>
<sequence length="104" mass="11724">MCAVTLIGPTVIMNHLKVTSSAWQGNSIRAESNHGFNITIKMKFTFSPQVSCYDAKGRRMSGRQPLVGRAKQCQRFSRSECRTCQDHKSDQLCLPDQAQRTMSE</sequence>
<comment type="caution">
    <text evidence="1">The sequence shown here is derived from an EMBL/GenBank/DDBJ whole genome shotgun (WGS) entry which is preliminary data.</text>
</comment>
<evidence type="ECO:0000313" key="1">
    <source>
        <dbReference type="EMBL" id="KHN85881.1"/>
    </source>
</evidence>
<organism evidence="1 2">
    <name type="scientific">Toxocara canis</name>
    <name type="common">Canine roundworm</name>
    <dbReference type="NCBI Taxonomy" id="6265"/>
    <lineage>
        <taxon>Eukaryota</taxon>
        <taxon>Metazoa</taxon>
        <taxon>Ecdysozoa</taxon>
        <taxon>Nematoda</taxon>
        <taxon>Chromadorea</taxon>
        <taxon>Rhabditida</taxon>
        <taxon>Spirurina</taxon>
        <taxon>Ascaridomorpha</taxon>
        <taxon>Ascaridoidea</taxon>
        <taxon>Toxocaridae</taxon>
        <taxon>Toxocara</taxon>
    </lineage>
</organism>
<proteinExistence type="predicted"/>
<gene>
    <name evidence="1" type="ORF">Tcan_16322</name>
</gene>
<keyword evidence="2" id="KW-1185">Reference proteome</keyword>
<accession>A0A0B2VQR8</accession>
<protein>
    <submittedName>
        <fullName evidence="1">Uncharacterized protein</fullName>
    </submittedName>
</protein>
<dbReference type="Proteomes" id="UP000031036">
    <property type="component" value="Unassembled WGS sequence"/>
</dbReference>
<dbReference type="EMBL" id="JPKZ01000720">
    <property type="protein sequence ID" value="KHN85881.1"/>
    <property type="molecule type" value="Genomic_DNA"/>
</dbReference>